<proteinExistence type="predicted"/>
<dbReference type="PROSITE" id="PS50158">
    <property type="entry name" value="ZF_CCHC"/>
    <property type="match status" value="1"/>
</dbReference>
<dbReference type="GO" id="GO:0003676">
    <property type="term" value="F:nucleic acid binding"/>
    <property type="evidence" value="ECO:0007669"/>
    <property type="project" value="InterPro"/>
</dbReference>
<organism evidence="3 4">
    <name type="scientific">Gossypium harknessii</name>
    <dbReference type="NCBI Taxonomy" id="34285"/>
    <lineage>
        <taxon>Eukaryota</taxon>
        <taxon>Viridiplantae</taxon>
        <taxon>Streptophyta</taxon>
        <taxon>Embryophyta</taxon>
        <taxon>Tracheophyta</taxon>
        <taxon>Spermatophyta</taxon>
        <taxon>Magnoliopsida</taxon>
        <taxon>eudicotyledons</taxon>
        <taxon>Gunneridae</taxon>
        <taxon>Pentapetalae</taxon>
        <taxon>rosids</taxon>
        <taxon>malvids</taxon>
        <taxon>Malvales</taxon>
        <taxon>Malvaceae</taxon>
        <taxon>Malvoideae</taxon>
        <taxon>Gossypium</taxon>
    </lineage>
</organism>
<dbReference type="GO" id="GO:0008270">
    <property type="term" value="F:zinc ion binding"/>
    <property type="evidence" value="ECO:0007669"/>
    <property type="project" value="UniProtKB-KW"/>
</dbReference>
<dbReference type="SUPFAM" id="SSF57756">
    <property type="entry name" value="Retrovirus zinc finger-like domains"/>
    <property type="match status" value="1"/>
</dbReference>
<evidence type="ECO:0000313" key="3">
    <source>
        <dbReference type="EMBL" id="MBA0802933.1"/>
    </source>
</evidence>
<reference evidence="3 4" key="1">
    <citation type="journal article" date="2019" name="Genome Biol. Evol.">
        <title>Insights into the evolution of the New World diploid cottons (Gossypium, subgenus Houzingenia) based on genome sequencing.</title>
        <authorList>
            <person name="Grover C.E."/>
            <person name="Arick M.A. 2nd"/>
            <person name="Thrash A."/>
            <person name="Conover J.L."/>
            <person name="Sanders W.S."/>
            <person name="Peterson D.G."/>
            <person name="Frelichowski J.E."/>
            <person name="Scheffler J.A."/>
            <person name="Scheffler B.E."/>
            <person name="Wendel J.F."/>
        </authorList>
    </citation>
    <scope>NUCLEOTIDE SEQUENCE [LARGE SCALE GENOMIC DNA]</scope>
    <source>
        <strain evidence="3">0</strain>
        <tissue evidence="3">Leaf</tissue>
    </source>
</reference>
<keyword evidence="4" id="KW-1185">Reference proteome</keyword>
<keyword evidence="1" id="KW-0863">Zinc-finger</keyword>
<dbReference type="EMBL" id="JABFAD010000007">
    <property type="protein sequence ID" value="MBA0802933.1"/>
    <property type="molecule type" value="Genomic_DNA"/>
</dbReference>
<dbReference type="AlphaFoldDB" id="A0A7J9GZD6"/>
<feature type="domain" description="CCHC-type" evidence="2">
    <location>
        <begin position="25"/>
        <end position="38"/>
    </location>
</feature>
<dbReference type="Proteomes" id="UP000593560">
    <property type="component" value="Unassembled WGS sequence"/>
</dbReference>
<keyword evidence="1" id="KW-0479">Metal-binding</keyword>
<accession>A0A7J9GZD6</accession>
<sequence length="84" mass="9403">MSFVAVDSEKKVWVPFKYENLPIFCFGCGRMGHGVRECEVLSNIEKERPDGDFSYFVALKAESNLYTGGVEMGIDGEVNDGDRD</sequence>
<protein>
    <recommendedName>
        <fullName evidence="2">CCHC-type domain-containing protein</fullName>
    </recommendedName>
</protein>
<comment type="caution">
    <text evidence="3">The sequence shown here is derived from an EMBL/GenBank/DDBJ whole genome shotgun (WGS) entry which is preliminary data.</text>
</comment>
<dbReference type="InterPro" id="IPR001878">
    <property type="entry name" value="Znf_CCHC"/>
</dbReference>
<evidence type="ECO:0000256" key="1">
    <source>
        <dbReference type="PROSITE-ProRule" id="PRU00047"/>
    </source>
</evidence>
<name>A0A7J9GZD6_9ROSI</name>
<dbReference type="OrthoDB" id="966987at2759"/>
<dbReference type="InterPro" id="IPR025836">
    <property type="entry name" value="Zn_knuckle_CX2CX4HX4C"/>
</dbReference>
<dbReference type="InterPro" id="IPR036875">
    <property type="entry name" value="Znf_CCHC_sf"/>
</dbReference>
<feature type="non-terminal residue" evidence="3">
    <location>
        <position position="1"/>
    </location>
</feature>
<evidence type="ECO:0000313" key="4">
    <source>
        <dbReference type="Proteomes" id="UP000593560"/>
    </source>
</evidence>
<dbReference type="Pfam" id="PF14392">
    <property type="entry name" value="zf-CCHC_4"/>
    <property type="match status" value="1"/>
</dbReference>
<keyword evidence="1" id="KW-0862">Zinc</keyword>
<evidence type="ECO:0000259" key="2">
    <source>
        <dbReference type="PROSITE" id="PS50158"/>
    </source>
</evidence>
<gene>
    <name evidence="3" type="ORF">Gohar_013192</name>
</gene>